<dbReference type="AlphaFoldDB" id="A0AAV7R7C6"/>
<evidence type="ECO:0000313" key="2">
    <source>
        <dbReference type="EMBL" id="KAJ1148686.1"/>
    </source>
</evidence>
<accession>A0AAV7R7C6</accession>
<comment type="caution">
    <text evidence="2">The sequence shown here is derived from an EMBL/GenBank/DDBJ whole genome shotgun (WGS) entry which is preliminary data.</text>
</comment>
<dbReference type="Proteomes" id="UP001066276">
    <property type="component" value="Chromosome 5"/>
</dbReference>
<keyword evidence="3" id="KW-1185">Reference proteome</keyword>
<proteinExistence type="predicted"/>
<organism evidence="2 3">
    <name type="scientific">Pleurodeles waltl</name>
    <name type="common">Iberian ribbed newt</name>
    <dbReference type="NCBI Taxonomy" id="8319"/>
    <lineage>
        <taxon>Eukaryota</taxon>
        <taxon>Metazoa</taxon>
        <taxon>Chordata</taxon>
        <taxon>Craniata</taxon>
        <taxon>Vertebrata</taxon>
        <taxon>Euteleostomi</taxon>
        <taxon>Amphibia</taxon>
        <taxon>Batrachia</taxon>
        <taxon>Caudata</taxon>
        <taxon>Salamandroidea</taxon>
        <taxon>Salamandridae</taxon>
        <taxon>Pleurodelinae</taxon>
        <taxon>Pleurodeles</taxon>
    </lineage>
</organism>
<evidence type="ECO:0000313" key="3">
    <source>
        <dbReference type="Proteomes" id="UP001066276"/>
    </source>
</evidence>
<protein>
    <submittedName>
        <fullName evidence="2">Uncharacterized protein</fullName>
    </submittedName>
</protein>
<feature type="region of interest" description="Disordered" evidence="1">
    <location>
        <begin position="1"/>
        <end position="21"/>
    </location>
</feature>
<reference evidence="2" key="1">
    <citation type="journal article" date="2022" name="bioRxiv">
        <title>Sequencing and chromosome-scale assembly of the giantPleurodeles waltlgenome.</title>
        <authorList>
            <person name="Brown T."/>
            <person name="Elewa A."/>
            <person name="Iarovenko S."/>
            <person name="Subramanian E."/>
            <person name="Araus A.J."/>
            <person name="Petzold A."/>
            <person name="Susuki M."/>
            <person name="Suzuki K.-i.T."/>
            <person name="Hayashi T."/>
            <person name="Toyoda A."/>
            <person name="Oliveira C."/>
            <person name="Osipova E."/>
            <person name="Leigh N.D."/>
            <person name="Simon A."/>
            <person name="Yun M.H."/>
        </authorList>
    </citation>
    <scope>NUCLEOTIDE SEQUENCE</scope>
    <source>
        <strain evidence="2">20211129_DDA</strain>
        <tissue evidence="2">Liver</tissue>
    </source>
</reference>
<gene>
    <name evidence="2" type="ORF">NDU88_001514</name>
</gene>
<sequence>MVGGRKPEEAPGRQAAVSPLLTRPAHTAAGCILRESLSPSPQREFPLSCFRQFRSVLSTARVPAQTIERQ</sequence>
<dbReference type="EMBL" id="JANPWB010000009">
    <property type="protein sequence ID" value="KAJ1148686.1"/>
    <property type="molecule type" value="Genomic_DNA"/>
</dbReference>
<evidence type="ECO:0000256" key="1">
    <source>
        <dbReference type="SAM" id="MobiDB-lite"/>
    </source>
</evidence>
<name>A0AAV7R7C6_PLEWA</name>
<feature type="compositionally biased region" description="Basic and acidic residues" evidence="1">
    <location>
        <begin position="1"/>
        <end position="11"/>
    </location>
</feature>